<dbReference type="EMBL" id="JTDE01022040">
    <property type="protein sequence ID" value="KAF7232146.1"/>
    <property type="molecule type" value="Genomic_DNA"/>
</dbReference>
<feature type="region of interest" description="Disordered" evidence="1">
    <location>
        <begin position="1"/>
        <end position="30"/>
    </location>
</feature>
<name>A0A8S9Y8K0_9TREM</name>
<evidence type="ECO:0000256" key="1">
    <source>
        <dbReference type="SAM" id="MobiDB-lite"/>
    </source>
</evidence>
<proteinExistence type="predicted"/>
<accession>A0A8S9Y8K0</accession>
<evidence type="ECO:0000313" key="2">
    <source>
        <dbReference type="EMBL" id="KAF7232146.1"/>
    </source>
</evidence>
<protein>
    <submittedName>
        <fullName evidence="2">Uncharacterized protein</fullName>
    </submittedName>
</protein>
<comment type="caution">
    <text evidence="2">The sequence shown here is derived from an EMBL/GenBank/DDBJ whole genome shotgun (WGS) entry which is preliminary data.</text>
</comment>
<gene>
    <name evidence="2" type="ORF">EG68_10325</name>
</gene>
<dbReference type="AlphaFoldDB" id="A0A8S9Y8K0"/>
<reference evidence="2" key="1">
    <citation type="submission" date="2019-07" db="EMBL/GenBank/DDBJ databases">
        <title>Annotation for the trematode Paragonimus miyazaki's.</title>
        <authorList>
            <person name="Choi Y.-J."/>
        </authorList>
    </citation>
    <scope>NUCLEOTIDE SEQUENCE</scope>
    <source>
        <strain evidence="2">Japan</strain>
    </source>
</reference>
<evidence type="ECO:0000313" key="3">
    <source>
        <dbReference type="Proteomes" id="UP000822476"/>
    </source>
</evidence>
<organism evidence="2 3">
    <name type="scientific">Paragonimus skrjabini miyazakii</name>
    <dbReference type="NCBI Taxonomy" id="59628"/>
    <lineage>
        <taxon>Eukaryota</taxon>
        <taxon>Metazoa</taxon>
        <taxon>Spiralia</taxon>
        <taxon>Lophotrochozoa</taxon>
        <taxon>Platyhelminthes</taxon>
        <taxon>Trematoda</taxon>
        <taxon>Digenea</taxon>
        <taxon>Plagiorchiida</taxon>
        <taxon>Troglotremata</taxon>
        <taxon>Troglotrematidae</taxon>
        <taxon>Paragonimus</taxon>
    </lineage>
</organism>
<sequence>MRFGPGVRLVDSSTKRVAAEDREAETTIQT</sequence>
<dbReference type="Proteomes" id="UP000822476">
    <property type="component" value="Unassembled WGS sequence"/>
</dbReference>
<feature type="compositionally biased region" description="Basic and acidic residues" evidence="1">
    <location>
        <begin position="13"/>
        <end position="30"/>
    </location>
</feature>
<keyword evidence="3" id="KW-1185">Reference proteome</keyword>